<dbReference type="Proteomes" id="UP000070544">
    <property type="component" value="Unassembled WGS sequence"/>
</dbReference>
<name>A0A139AAZ2_GONPJ</name>
<dbReference type="GO" id="GO:0005576">
    <property type="term" value="C:extracellular region"/>
    <property type="evidence" value="ECO:0007669"/>
    <property type="project" value="UniProtKB-SubCell"/>
</dbReference>
<dbReference type="Pfam" id="PF20147">
    <property type="entry name" value="Crinkler"/>
    <property type="match status" value="1"/>
</dbReference>
<evidence type="ECO:0000256" key="2">
    <source>
        <dbReference type="ARBA" id="ARBA00004613"/>
    </source>
</evidence>
<gene>
    <name evidence="5" type="ORF">M427DRAFT_58081</name>
</gene>
<keyword evidence="6" id="KW-1185">Reference proteome</keyword>
<keyword evidence="3" id="KW-0964">Secreted</keyword>
<comment type="subcellular location">
    <subcellularLocation>
        <location evidence="1">Host cell</location>
    </subcellularLocation>
    <subcellularLocation>
        <location evidence="2">Secreted</location>
    </subcellularLocation>
</comment>
<dbReference type="EMBL" id="KQ965773">
    <property type="protein sequence ID" value="KXS13829.1"/>
    <property type="molecule type" value="Genomic_DNA"/>
</dbReference>
<feature type="domain" description="Crinkler effector protein N-terminal" evidence="4">
    <location>
        <begin position="6"/>
        <end position="106"/>
    </location>
</feature>
<evidence type="ECO:0000313" key="5">
    <source>
        <dbReference type="EMBL" id="KXS13829.1"/>
    </source>
</evidence>
<dbReference type="GO" id="GO:0043657">
    <property type="term" value="C:host cell"/>
    <property type="evidence" value="ECO:0007669"/>
    <property type="project" value="UniProtKB-SubCell"/>
</dbReference>
<organism evidence="5 6">
    <name type="scientific">Gonapodya prolifera (strain JEL478)</name>
    <name type="common">Monoblepharis prolifera</name>
    <dbReference type="NCBI Taxonomy" id="1344416"/>
    <lineage>
        <taxon>Eukaryota</taxon>
        <taxon>Fungi</taxon>
        <taxon>Fungi incertae sedis</taxon>
        <taxon>Chytridiomycota</taxon>
        <taxon>Chytridiomycota incertae sedis</taxon>
        <taxon>Monoblepharidomycetes</taxon>
        <taxon>Monoblepharidales</taxon>
        <taxon>Gonapodyaceae</taxon>
        <taxon>Gonapodya</taxon>
    </lineage>
</organism>
<evidence type="ECO:0000256" key="3">
    <source>
        <dbReference type="ARBA" id="ARBA00022525"/>
    </source>
</evidence>
<evidence type="ECO:0000259" key="4">
    <source>
        <dbReference type="Pfam" id="PF20147"/>
    </source>
</evidence>
<accession>A0A139AAZ2</accession>
<dbReference type="InterPro" id="IPR045379">
    <property type="entry name" value="Crinkler_N"/>
</dbReference>
<evidence type="ECO:0000256" key="1">
    <source>
        <dbReference type="ARBA" id="ARBA00004340"/>
    </source>
</evidence>
<dbReference type="OrthoDB" id="2423992at2759"/>
<dbReference type="STRING" id="1344416.A0A139AAZ2"/>
<proteinExistence type="predicted"/>
<dbReference type="AlphaFoldDB" id="A0A139AAZ2"/>
<protein>
    <recommendedName>
        <fullName evidence="4">Crinkler effector protein N-terminal domain-containing protein</fullName>
    </recommendedName>
</protein>
<dbReference type="PANTHER" id="PTHR33129">
    <property type="entry name" value="PROTEIN KINASE DOMAIN-CONTAINING PROTEIN-RELATED"/>
    <property type="match status" value="1"/>
</dbReference>
<sequence>MAGAEVTLGCLLLGEKRPFVVRMDLSATPPPIVNDLKNRIKTELSQMLSGIDAAQLDVWQVNVPYAARATIREDAFKEEDAMEPLKKVKFYVLTPPEEERIHIVVRRPSVPSTANVSQTPAPAWAQNLYLDLWLQRRPLLEGDLSVEVPCLGGEETTSLTHTFTSIDMSNSVFQSFQNIFGLKRFLVREEYRLALRFIDLAEQKWKAKQSKRAPTFANCGNPGKGKSLFLYYVLAIRLSQRKPTAFQETKNNFVYFQSTGVTLHGAWDEFTPADGTWALSDSQEDVEPPCRAFVREPRLIIVQATSPKEDRYKEWIKQTDGVVYWMNPWTWPEMWFVGYVCFFSGF</sequence>
<dbReference type="PANTHER" id="PTHR33129:SF1">
    <property type="entry name" value="ATP-BINDING PROTEIN"/>
    <property type="match status" value="1"/>
</dbReference>
<reference evidence="5 6" key="1">
    <citation type="journal article" date="2015" name="Genome Biol. Evol.">
        <title>Phylogenomic analyses indicate that early fungi evolved digesting cell walls of algal ancestors of land plants.</title>
        <authorList>
            <person name="Chang Y."/>
            <person name="Wang S."/>
            <person name="Sekimoto S."/>
            <person name="Aerts A.L."/>
            <person name="Choi C."/>
            <person name="Clum A."/>
            <person name="LaButti K.M."/>
            <person name="Lindquist E.A."/>
            <person name="Yee Ngan C."/>
            <person name="Ohm R.A."/>
            <person name="Salamov A.A."/>
            <person name="Grigoriev I.V."/>
            <person name="Spatafora J.W."/>
            <person name="Berbee M.L."/>
        </authorList>
    </citation>
    <scope>NUCLEOTIDE SEQUENCE [LARGE SCALE GENOMIC DNA]</scope>
    <source>
        <strain evidence="5 6">JEL478</strain>
    </source>
</reference>
<dbReference type="InterPro" id="IPR052980">
    <property type="entry name" value="Crinkler_effector"/>
</dbReference>
<evidence type="ECO:0000313" key="6">
    <source>
        <dbReference type="Proteomes" id="UP000070544"/>
    </source>
</evidence>